<dbReference type="Gene3D" id="3.30.1360.40">
    <property type="match status" value="1"/>
</dbReference>
<comment type="cofactor">
    <cofactor evidence="2">
        <name>Mg(2+)</name>
        <dbReference type="ChEBI" id="CHEBI:18420"/>
    </cofactor>
</comment>
<dbReference type="GO" id="GO:0005634">
    <property type="term" value="C:nucleus"/>
    <property type="evidence" value="ECO:0007669"/>
    <property type="project" value="TreeGrafter"/>
</dbReference>
<evidence type="ECO:0000256" key="7">
    <source>
        <dbReference type="ARBA" id="ARBA00023029"/>
    </source>
</evidence>
<dbReference type="GO" id="GO:0000819">
    <property type="term" value="P:sister chromatid segregation"/>
    <property type="evidence" value="ECO:0007669"/>
    <property type="project" value="TreeGrafter"/>
</dbReference>
<evidence type="ECO:0000256" key="12">
    <source>
        <dbReference type="SAM" id="MobiDB-lite"/>
    </source>
</evidence>
<dbReference type="InterPro" id="IPR013760">
    <property type="entry name" value="Topo_IIA-like_dom_sf"/>
</dbReference>
<dbReference type="InterPro" id="IPR013758">
    <property type="entry name" value="Topo_IIA_A/C_ab"/>
</dbReference>
<dbReference type="InterPro" id="IPR013757">
    <property type="entry name" value="Topo_IIA_A_a_sf"/>
</dbReference>
<dbReference type="Gene3D" id="1.10.268.10">
    <property type="entry name" value="Topoisomerase, domain 3"/>
    <property type="match status" value="1"/>
</dbReference>
<evidence type="ECO:0000256" key="1">
    <source>
        <dbReference type="ARBA" id="ARBA00000185"/>
    </source>
</evidence>
<evidence type="ECO:0000256" key="10">
    <source>
        <dbReference type="PROSITE-ProRule" id="PRU01384"/>
    </source>
</evidence>
<comment type="catalytic activity">
    <reaction evidence="1">
        <text>ATP-dependent breakage, passage and rejoining of double-stranded DNA.</text>
        <dbReference type="EC" id="5.6.2.2"/>
    </reaction>
</comment>
<evidence type="ECO:0000256" key="2">
    <source>
        <dbReference type="ARBA" id="ARBA00001946"/>
    </source>
</evidence>
<dbReference type="PANTHER" id="PTHR10169">
    <property type="entry name" value="DNA TOPOISOMERASE/GYRASE"/>
    <property type="match status" value="1"/>
</dbReference>
<dbReference type="EMBL" id="PKPP01002845">
    <property type="protein sequence ID" value="PWA72770.1"/>
    <property type="molecule type" value="Genomic_DNA"/>
</dbReference>
<dbReference type="Proteomes" id="UP000245207">
    <property type="component" value="Unassembled WGS sequence"/>
</dbReference>
<dbReference type="Pfam" id="PF00521">
    <property type="entry name" value="DNA_topoisoIV"/>
    <property type="match status" value="1"/>
</dbReference>
<evidence type="ECO:0000256" key="8">
    <source>
        <dbReference type="ARBA" id="ARBA00023125"/>
    </source>
</evidence>
<feature type="compositionally biased region" description="Low complexity" evidence="12">
    <location>
        <begin position="535"/>
        <end position="548"/>
    </location>
</feature>
<keyword evidence="8 10" id="KW-0238">DNA-binding</keyword>
<dbReference type="GO" id="GO:0006265">
    <property type="term" value="P:DNA topological change"/>
    <property type="evidence" value="ECO:0007669"/>
    <property type="project" value="InterPro"/>
</dbReference>
<evidence type="ECO:0000256" key="3">
    <source>
        <dbReference type="ARBA" id="ARBA00011080"/>
    </source>
</evidence>
<evidence type="ECO:0000313" key="15">
    <source>
        <dbReference type="Proteomes" id="UP000245207"/>
    </source>
</evidence>
<dbReference type="STRING" id="35608.A0A2U1NH35"/>
<dbReference type="InterPro" id="IPR002205">
    <property type="entry name" value="Topo_IIA_dom_A"/>
</dbReference>
<dbReference type="PRINTS" id="PR01158">
    <property type="entry name" value="TOPISMRASEII"/>
</dbReference>
<keyword evidence="6" id="KW-0067">ATP-binding</keyword>
<accession>A0A2U1NH35</accession>
<evidence type="ECO:0000256" key="5">
    <source>
        <dbReference type="ARBA" id="ARBA00022741"/>
    </source>
</evidence>
<keyword evidence="15" id="KW-1185">Reference proteome</keyword>
<keyword evidence="9 14" id="KW-0413">Isomerase</keyword>
<dbReference type="InterPro" id="IPR001154">
    <property type="entry name" value="TopoII_euk"/>
</dbReference>
<feature type="coiled-coil region" evidence="11">
    <location>
        <begin position="454"/>
        <end position="481"/>
    </location>
</feature>
<dbReference type="SMART" id="SM00434">
    <property type="entry name" value="TOP4c"/>
    <property type="match status" value="1"/>
</dbReference>
<sequence length="574" mass="65521">MTQISLQRETRPYLESKEKHIRYRDFISIDFKRYVEADLQRSIPSMVDGLKPGQRKILFCAFKMPIIKEIEVYQFSGYVLKHSAYYHGEATLVGTIISMAQNYVGSNNINLLEPNGRFGTRLMGGIDHVASGRCLYTQLSPITRYLFPEADEPILHYDGQSPEPAWFYPIIPMVLVNGSEGRGTVCSSFIPNYNPRDIISNIKHLLNNKAVEPMLPWYNGFEGEIEETKTPSKDTLYTTKGMIEVDNNGITITELPVGTWTNVYRESLKAAVGKDIELLYGNPVFLLQAYTARHGTINSVRFEITMTDEQMKSAKEEGILDKFMLTTTLSTTNMHLLGSDHQLKKYDTPEQILEDFVQFRLKLYEKRKNARLHDLMITILLLNNKMDFIGKILDGEICLLPPRKKDKRCAELMDKGFQSSLTIAWTVLPVGRRPPTKEEELRTGYDYLVSTPMVSLSSEEMEELQKERDTKENELRELTIASPKSLWLKDLNALIRKLDAVVEVDLDVETVKYGESHQGYLDTKDEISGIGDWLPPSDVDPNNPSSSVGKREREMLVVKSSTNSKFMKLKIENP</sequence>
<evidence type="ECO:0000256" key="6">
    <source>
        <dbReference type="ARBA" id="ARBA00022840"/>
    </source>
</evidence>
<comment type="caution">
    <text evidence="14">The sequence shown here is derived from an EMBL/GenBank/DDBJ whole genome shotgun (WGS) entry which is preliminary data.</text>
</comment>
<dbReference type="Gene3D" id="3.90.199.10">
    <property type="entry name" value="Topoisomerase II, domain 5"/>
    <property type="match status" value="1"/>
</dbReference>
<feature type="region of interest" description="Disordered" evidence="12">
    <location>
        <begin position="533"/>
        <end position="553"/>
    </location>
</feature>
<name>A0A2U1NH35_ARTAN</name>
<dbReference type="EC" id="5.6.2.2" evidence="4"/>
<keyword evidence="5" id="KW-0547">Nucleotide-binding</keyword>
<dbReference type="GO" id="GO:0000712">
    <property type="term" value="P:resolution of meiotic recombination intermediates"/>
    <property type="evidence" value="ECO:0007669"/>
    <property type="project" value="TreeGrafter"/>
</dbReference>
<evidence type="ECO:0000259" key="13">
    <source>
        <dbReference type="PROSITE" id="PS52040"/>
    </source>
</evidence>
<keyword evidence="11" id="KW-0175">Coiled coil</keyword>
<comment type="caution">
    <text evidence="10">Lacks conserved residue(s) required for the propagation of feature annotation.</text>
</comment>
<comment type="similarity">
    <text evidence="3">Belongs to the type II topoisomerase family.</text>
</comment>
<evidence type="ECO:0000313" key="14">
    <source>
        <dbReference type="EMBL" id="PWA72770.1"/>
    </source>
</evidence>
<evidence type="ECO:0000256" key="4">
    <source>
        <dbReference type="ARBA" id="ARBA00012895"/>
    </source>
</evidence>
<gene>
    <name evidence="14" type="ORF">CTI12_AA266920</name>
</gene>
<dbReference type="PROSITE" id="PS52040">
    <property type="entry name" value="TOPO_IIA"/>
    <property type="match status" value="1"/>
</dbReference>
<feature type="domain" description="Topo IIA-type catalytic" evidence="13">
    <location>
        <begin position="43"/>
        <end position="491"/>
    </location>
</feature>
<reference evidence="14 15" key="1">
    <citation type="journal article" date="2018" name="Mol. Plant">
        <title>The genome of Artemisia annua provides insight into the evolution of Asteraceae family and artemisinin biosynthesis.</title>
        <authorList>
            <person name="Shen Q."/>
            <person name="Zhang L."/>
            <person name="Liao Z."/>
            <person name="Wang S."/>
            <person name="Yan T."/>
            <person name="Shi P."/>
            <person name="Liu M."/>
            <person name="Fu X."/>
            <person name="Pan Q."/>
            <person name="Wang Y."/>
            <person name="Lv Z."/>
            <person name="Lu X."/>
            <person name="Zhang F."/>
            <person name="Jiang W."/>
            <person name="Ma Y."/>
            <person name="Chen M."/>
            <person name="Hao X."/>
            <person name="Li L."/>
            <person name="Tang Y."/>
            <person name="Lv G."/>
            <person name="Zhou Y."/>
            <person name="Sun X."/>
            <person name="Brodelius P.E."/>
            <person name="Rose J.K.C."/>
            <person name="Tang K."/>
        </authorList>
    </citation>
    <scope>NUCLEOTIDE SEQUENCE [LARGE SCALE GENOMIC DNA]</scope>
    <source>
        <strain evidence="15">cv. Huhao1</strain>
        <tissue evidence="14">Leaf</tissue>
    </source>
</reference>
<dbReference type="InterPro" id="IPR050634">
    <property type="entry name" value="DNA_Topoisomerase_II"/>
</dbReference>
<dbReference type="AlphaFoldDB" id="A0A2U1NH35"/>
<dbReference type="FunFam" id="3.90.199.10:FF:000002">
    <property type="entry name" value="DNA topoisomerase 2"/>
    <property type="match status" value="1"/>
</dbReference>
<keyword evidence="7" id="KW-0799">Topoisomerase</keyword>
<evidence type="ECO:0000256" key="9">
    <source>
        <dbReference type="ARBA" id="ARBA00023235"/>
    </source>
</evidence>
<evidence type="ECO:0000256" key="11">
    <source>
        <dbReference type="SAM" id="Coils"/>
    </source>
</evidence>
<protein>
    <recommendedName>
        <fullName evidence="4">DNA topoisomerase (ATP-hydrolyzing)</fullName>
        <ecNumber evidence="4">5.6.2.2</ecNumber>
    </recommendedName>
</protein>
<dbReference type="SUPFAM" id="SSF56719">
    <property type="entry name" value="Type II DNA topoisomerase"/>
    <property type="match status" value="1"/>
</dbReference>
<dbReference type="GO" id="GO:0003677">
    <property type="term" value="F:DNA binding"/>
    <property type="evidence" value="ECO:0007669"/>
    <property type="project" value="UniProtKB-UniRule"/>
</dbReference>
<organism evidence="14 15">
    <name type="scientific">Artemisia annua</name>
    <name type="common">Sweet wormwood</name>
    <dbReference type="NCBI Taxonomy" id="35608"/>
    <lineage>
        <taxon>Eukaryota</taxon>
        <taxon>Viridiplantae</taxon>
        <taxon>Streptophyta</taxon>
        <taxon>Embryophyta</taxon>
        <taxon>Tracheophyta</taxon>
        <taxon>Spermatophyta</taxon>
        <taxon>Magnoliopsida</taxon>
        <taxon>eudicotyledons</taxon>
        <taxon>Gunneridae</taxon>
        <taxon>Pentapetalae</taxon>
        <taxon>asterids</taxon>
        <taxon>campanulids</taxon>
        <taxon>Asterales</taxon>
        <taxon>Asteraceae</taxon>
        <taxon>Asteroideae</taxon>
        <taxon>Anthemideae</taxon>
        <taxon>Artemisiinae</taxon>
        <taxon>Artemisia</taxon>
    </lineage>
</organism>
<dbReference type="GO" id="GO:0005524">
    <property type="term" value="F:ATP binding"/>
    <property type="evidence" value="ECO:0007669"/>
    <property type="project" value="UniProtKB-KW"/>
</dbReference>
<dbReference type="OrthoDB" id="276498at2759"/>
<dbReference type="GO" id="GO:0003918">
    <property type="term" value="F:DNA topoisomerase type II (double strand cut, ATP-hydrolyzing) activity"/>
    <property type="evidence" value="ECO:0007669"/>
    <property type="project" value="UniProtKB-EC"/>
</dbReference>
<dbReference type="PANTHER" id="PTHR10169:SF38">
    <property type="entry name" value="DNA TOPOISOMERASE 2"/>
    <property type="match status" value="1"/>
</dbReference>
<proteinExistence type="inferred from homology"/>